<dbReference type="AlphaFoldDB" id="A0A2H3BCV5"/>
<accession>A0A2H3BCV5</accession>
<proteinExistence type="predicted"/>
<gene>
    <name evidence="1" type="ORF">ARMSODRAFT_342593</name>
</gene>
<evidence type="ECO:0000313" key="1">
    <source>
        <dbReference type="EMBL" id="PBK66744.1"/>
    </source>
</evidence>
<evidence type="ECO:0000313" key="2">
    <source>
        <dbReference type="Proteomes" id="UP000218334"/>
    </source>
</evidence>
<reference evidence="2" key="1">
    <citation type="journal article" date="2017" name="Nat. Ecol. Evol.">
        <title>Genome expansion and lineage-specific genetic innovations in the forest pathogenic fungi Armillaria.</title>
        <authorList>
            <person name="Sipos G."/>
            <person name="Prasanna A.N."/>
            <person name="Walter M.C."/>
            <person name="O'Connor E."/>
            <person name="Balint B."/>
            <person name="Krizsan K."/>
            <person name="Kiss B."/>
            <person name="Hess J."/>
            <person name="Varga T."/>
            <person name="Slot J."/>
            <person name="Riley R."/>
            <person name="Boka B."/>
            <person name="Rigling D."/>
            <person name="Barry K."/>
            <person name="Lee J."/>
            <person name="Mihaltcheva S."/>
            <person name="LaButti K."/>
            <person name="Lipzen A."/>
            <person name="Waldron R."/>
            <person name="Moloney N.M."/>
            <person name="Sperisen C."/>
            <person name="Kredics L."/>
            <person name="Vagvoelgyi C."/>
            <person name="Patrignani A."/>
            <person name="Fitzpatrick D."/>
            <person name="Nagy I."/>
            <person name="Doyle S."/>
            <person name="Anderson J.B."/>
            <person name="Grigoriev I.V."/>
            <person name="Gueldener U."/>
            <person name="Muensterkoetter M."/>
            <person name="Nagy L.G."/>
        </authorList>
    </citation>
    <scope>NUCLEOTIDE SEQUENCE [LARGE SCALE GENOMIC DNA]</scope>
    <source>
        <strain evidence="2">28-4</strain>
    </source>
</reference>
<name>A0A2H3BCV5_9AGAR</name>
<dbReference type="EMBL" id="KZ293439">
    <property type="protein sequence ID" value="PBK66744.1"/>
    <property type="molecule type" value="Genomic_DNA"/>
</dbReference>
<keyword evidence="2" id="KW-1185">Reference proteome</keyword>
<sequence length="79" mass="9325">MCRYTPAYLRRARKLLEHYKTQSMTTHNSTYRVQDEPFGYFSGRPLTPLAFPKTKDLFLMQQMSDISAPPSRHLSEVRE</sequence>
<organism evidence="1 2">
    <name type="scientific">Armillaria solidipes</name>
    <dbReference type="NCBI Taxonomy" id="1076256"/>
    <lineage>
        <taxon>Eukaryota</taxon>
        <taxon>Fungi</taxon>
        <taxon>Dikarya</taxon>
        <taxon>Basidiomycota</taxon>
        <taxon>Agaricomycotina</taxon>
        <taxon>Agaricomycetes</taxon>
        <taxon>Agaricomycetidae</taxon>
        <taxon>Agaricales</taxon>
        <taxon>Marasmiineae</taxon>
        <taxon>Physalacriaceae</taxon>
        <taxon>Armillaria</taxon>
    </lineage>
</organism>
<dbReference type="Proteomes" id="UP000218334">
    <property type="component" value="Unassembled WGS sequence"/>
</dbReference>
<protein>
    <submittedName>
        <fullName evidence="1">Uncharacterized protein</fullName>
    </submittedName>
</protein>